<keyword evidence="4" id="KW-1185">Reference proteome</keyword>
<dbReference type="AlphaFoldDB" id="A0A4V6ILL3"/>
<gene>
    <name evidence="3" type="ORF">MSL71_30450</name>
</gene>
<protein>
    <submittedName>
        <fullName evidence="3">Protein kinase domain</fullName>
    </submittedName>
</protein>
<evidence type="ECO:0000313" key="4">
    <source>
        <dbReference type="Proteomes" id="UP000507962"/>
    </source>
</evidence>
<accession>A0A4V6ILL3</accession>
<dbReference type="InterPro" id="IPR000719">
    <property type="entry name" value="Prot_kinase_dom"/>
</dbReference>
<proteinExistence type="predicted"/>
<dbReference type="Gene3D" id="1.10.510.10">
    <property type="entry name" value="Transferase(Phosphotransferase) domain 1"/>
    <property type="match status" value="1"/>
</dbReference>
<organism evidence="3 4">
    <name type="scientific">Desulfoluna butyratoxydans</name>
    <dbReference type="NCBI Taxonomy" id="231438"/>
    <lineage>
        <taxon>Bacteria</taxon>
        <taxon>Pseudomonadati</taxon>
        <taxon>Thermodesulfobacteriota</taxon>
        <taxon>Desulfobacteria</taxon>
        <taxon>Desulfobacterales</taxon>
        <taxon>Desulfolunaceae</taxon>
        <taxon>Desulfoluna</taxon>
    </lineage>
</organism>
<dbReference type="GO" id="GO:0005524">
    <property type="term" value="F:ATP binding"/>
    <property type="evidence" value="ECO:0007669"/>
    <property type="project" value="InterPro"/>
</dbReference>
<name>A0A4V6ILL3_9BACT</name>
<reference evidence="3 4" key="1">
    <citation type="submission" date="2019-03" db="EMBL/GenBank/DDBJ databases">
        <authorList>
            <person name="Nijsse B."/>
        </authorList>
    </citation>
    <scope>NUCLEOTIDE SEQUENCE [LARGE SCALE GENOMIC DNA]</scope>
    <source>
        <strain evidence="3">Desulfoluna butyratoxydans MSL71</strain>
    </source>
</reference>
<keyword evidence="3" id="KW-0418">Kinase</keyword>
<dbReference type="SUPFAM" id="SSF56112">
    <property type="entry name" value="Protein kinase-like (PK-like)"/>
    <property type="match status" value="1"/>
</dbReference>
<evidence type="ECO:0000313" key="3">
    <source>
        <dbReference type="EMBL" id="VFQ45388.1"/>
    </source>
</evidence>
<dbReference type="PROSITE" id="PS50011">
    <property type="entry name" value="PROTEIN_KINASE_DOM"/>
    <property type="match status" value="1"/>
</dbReference>
<sequence>MKSFKRIFFLFVLVAVAVSFFPEKTDHLWRVADHWLRAVSESLTFFVLFIYNDAPVTEEGMALFLVAALVLLSLWTVVSFKPGKRGRGKGFSDKTVSEPGHDEAAEIEYRYVEEDVVKHFLEIYRAQVGAGNDAPCRFEPVEGHRAAFGVIYELGVLKDGEWHTRRLTIGPLGEAGTHRSHTWFVIYDRYIVVKIPPKPLTDFNVYIKELVYGNSLAARLAPTECVVPNVSVIMELLAPNRTPSLSATEIEKGHVGRLSGNTAFQKHLMIGPSFAFFMDLSRYYFLSRVLDDIHISRASIEEEIVGHPHILWDLNDFEGRYGKERASACAKISAVFDFFEEEVNRLLVQFGISSSLPIFSVRSWFIQFLAGRSIPTTDQNLSAAFMDELNSRATLAMAEHTEPITDYRKMIHGYLFEKNTVKSRAMIGSIVTNLLDLLAGLNKRYIAIRDIKPDNLLIAGDPENYPTFLTSPTEFKVGIIDVETAAYLSMGEKGRIEQPLLGGTPKYATPSNLFGNDVIREHFGEVARILRLQDWYATAALIFKVVTGKDLFEESAQLIPEVLRILTVADDDSGPSVYEYVSRIYFKKALEEFEEKIAEHRETLSEFQVIVLRKNQKVLKTEIDFCKMGLEARVDQLVEAQIFFQGEKNTDTLKRASSDQIQRLIASWKAKNITSEAHRSRVAEAVRFLRLLHGFKVRYEGIARFSDGFNEEGMKVSAHHLIHAMFHTVCYSMYTRVWGELSGAEGFEASQDVADETLERTLDCEKTVPVAY</sequence>
<feature type="transmembrane region" description="Helical" evidence="1">
    <location>
        <begin position="61"/>
        <end position="80"/>
    </location>
</feature>
<evidence type="ECO:0000256" key="1">
    <source>
        <dbReference type="SAM" id="Phobius"/>
    </source>
</evidence>
<keyword evidence="1" id="KW-1133">Transmembrane helix</keyword>
<feature type="domain" description="Protein kinase" evidence="2">
    <location>
        <begin position="244"/>
        <end position="619"/>
    </location>
</feature>
<evidence type="ECO:0000259" key="2">
    <source>
        <dbReference type="PROSITE" id="PS50011"/>
    </source>
</evidence>
<dbReference type="Proteomes" id="UP000507962">
    <property type="component" value="Unassembled WGS sequence"/>
</dbReference>
<keyword evidence="3" id="KW-0808">Transferase</keyword>
<dbReference type="GO" id="GO:0004672">
    <property type="term" value="F:protein kinase activity"/>
    <property type="evidence" value="ECO:0007669"/>
    <property type="project" value="InterPro"/>
</dbReference>
<keyword evidence="1" id="KW-0812">Transmembrane</keyword>
<dbReference type="InterPro" id="IPR011009">
    <property type="entry name" value="Kinase-like_dom_sf"/>
</dbReference>
<keyword evidence="1" id="KW-0472">Membrane</keyword>
<dbReference type="EMBL" id="CAADHO010000005">
    <property type="protein sequence ID" value="VFQ45388.1"/>
    <property type="molecule type" value="Genomic_DNA"/>
</dbReference>
<dbReference type="RefSeq" id="WP_180141856.1">
    <property type="nucleotide sequence ID" value="NZ_CAADHO010000005.1"/>
</dbReference>